<accession>A0AAW1CBL1</accession>
<comment type="caution">
    <text evidence="1">The sequence shown here is derived from an EMBL/GenBank/DDBJ whole genome shotgun (WGS) entry which is preliminary data.</text>
</comment>
<dbReference type="EMBL" id="JAOTOJ010000001">
    <property type="protein sequence ID" value="KAK9411683.1"/>
    <property type="molecule type" value="Genomic_DNA"/>
</dbReference>
<dbReference type="Proteomes" id="UP001474421">
    <property type="component" value="Unassembled WGS sequence"/>
</dbReference>
<reference evidence="1 2" key="1">
    <citation type="journal article" date="2024" name="Proc. Natl. Acad. Sci. U.S.A.">
        <title>The genetic regulatory architecture and epigenomic basis for age-related changes in rattlesnake venom.</title>
        <authorList>
            <person name="Hogan M.P."/>
            <person name="Holding M.L."/>
            <person name="Nystrom G.S."/>
            <person name="Colston T.J."/>
            <person name="Bartlett D.A."/>
            <person name="Mason A.J."/>
            <person name="Ellsworth S.A."/>
            <person name="Rautsaw R.M."/>
            <person name="Lawrence K.C."/>
            <person name="Strickland J.L."/>
            <person name="He B."/>
            <person name="Fraser P."/>
            <person name="Margres M.J."/>
            <person name="Gilbert D.M."/>
            <person name="Gibbs H.L."/>
            <person name="Parkinson C.L."/>
            <person name="Rokyta D.R."/>
        </authorList>
    </citation>
    <scope>NUCLEOTIDE SEQUENCE [LARGE SCALE GENOMIC DNA]</scope>
    <source>
        <strain evidence="1">DRR0105</strain>
    </source>
</reference>
<organism evidence="1 2">
    <name type="scientific">Crotalus adamanteus</name>
    <name type="common">Eastern diamondback rattlesnake</name>
    <dbReference type="NCBI Taxonomy" id="8729"/>
    <lineage>
        <taxon>Eukaryota</taxon>
        <taxon>Metazoa</taxon>
        <taxon>Chordata</taxon>
        <taxon>Craniata</taxon>
        <taxon>Vertebrata</taxon>
        <taxon>Euteleostomi</taxon>
        <taxon>Lepidosauria</taxon>
        <taxon>Squamata</taxon>
        <taxon>Bifurcata</taxon>
        <taxon>Unidentata</taxon>
        <taxon>Episquamata</taxon>
        <taxon>Toxicofera</taxon>
        <taxon>Serpentes</taxon>
        <taxon>Colubroidea</taxon>
        <taxon>Viperidae</taxon>
        <taxon>Crotalinae</taxon>
        <taxon>Crotalus</taxon>
    </lineage>
</organism>
<sequence>MGGMRWKPQEEATFPQGFSFKVRRVLCFSLSRVRQLQGSRPPSETG</sequence>
<keyword evidence="2" id="KW-1185">Reference proteome</keyword>
<evidence type="ECO:0000313" key="1">
    <source>
        <dbReference type="EMBL" id="KAK9411683.1"/>
    </source>
</evidence>
<evidence type="ECO:0000313" key="2">
    <source>
        <dbReference type="Proteomes" id="UP001474421"/>
    </source>
</evidence>
<proteinExistence type="predicted"/>
<name>A0AAW1CBL1_CROAD</name>
<gene>
    <name evidence="1" type="ORF">NXF25_002858</name>
</gene>
<protein>
    <submittedName>
        <fullName evidence="1">Uncharacterized protein</fullName>
    </submittedName>
</protein>
<dbReference type="AlphaFoldDB" id="A0AAW1CBL1"/>